<dbReference type="GO" id="GO:0008235">
    <property type="term" value="F:metalloexopeptidase activity"/>
    <property type="evidence" value="ECO:0007669"/>
    <property type="project" value="InterPro"/>
</dbReference>
<dbReference type="OrthoDB" id="9778250at2"/>
<reference evidence="4" key="1">
    <citation type="submission" date="2017-05" db="EMBL/GenBank/DDBJ databases">
        <authorList>
            <person name="Lin X."/>
        </authorList>
    </citation>
    <scope>NUCLEOTIDE SEQUENCE [LARGE SCALE GENOMIC DNA]</scope>
    <source>
        <strain evidence="4">JLT2012</strain>
    </source>
</reference>
<dbReference type="AlphaFoldDB" id="A0A219B676"/>
<proteinExistence type="predicted"/>
<feature type="transmembrane region" description="Helical" evidence="1">
    <location>
        <begin position="331"/>
        <end position="348"/>
    </location>
</feature>
<evidence type="ECO:0000313" key="4">
    <source>
        <dbReference type="Proteomes" id="UP000198462"/>
    </source>
</evidence>
<evidence type="ECO:0000313" key="3">
    <source>
        <dbReference type="EMBL" id="OWV33860.1"/>
    </source>
</evidence>
<feature type="transmembrane region" description="Helical" evidence="1">
    <location>
        <begin position="528"/>
        <end position="545"/>
    </location>
</feature>
<evidence type="ECO:0000259" key="2">
    <source>
        <dbReference type="Pfam" id="PF04389"/>
    </source>
</evidence>
<feature type="transmembrane region" description="Helical" evidence="1">
    <location>
        <begin position="499"/>
        <end position="516"/>
    </location>
</feature>
<keyword evidence="4" id="KW-1185">Reference proteome</keyword>
<dbReference type="SUPFAM" id="SSF53187">
    <property type="entry name" value="Zn-dependent exopeptidases"/>
    <property type="match status" value="1"/>
</dbReference>
<dbReference type="InterPro" id="IPR007484">
    <property type="entry name" value="Peptidase_M28"/>
</dbReference>
<accession>A0A219B676</accession>
<feature type="transmembrane region" description="Helical" evidence="1">
    <location>
        <begin position="420"/>
        <end position="438"/>
    </location>
</feature>
<feature type="transmembrane region" description="Helical" evidence="1">
    <location>
        <begin position="393"/>
        <end position="413"/>
    </location>
</feature>
<dbReference type="PANTHER" id="PTHR12147:SF26">
    <property type="entry name" value="PEPTIDASE M28 DOMAIN-CONTAINING PROTEIN"/>
    <property type="match status" value="1"/>
</dbReference>
<keyword evidence="1" id="KW-0472">Membrane</keyword>
<gene>
    <name evidence="3" type="ORF">B5C34_10565</name>
</gene>
<dbReference type="Proteomes" id="UP000198462">
    <property type="component" value="Unassembled WGS sequence"/>
</dbReference>
<sequence>MAKLWAPVLALLLGLLLALFGTASSVPQPEDSPASGFSSGRAMRDVGRIASEPHVTASEANLRVAEYLQGRLSSLGLTVSTQVFELPDRSNEKLRTLFGSPETAMPPTNIIGTWGDVNAGNAVLLMAHYDSAGGSPGAADDAAGVAAILETLRALSESGAPPERGLVVLFTDAEEIGLAGARSFFAEHPLADRIEAIINLEARGSGGRATLFQTSARNGEAIRRYAEGVSRPGASSAAAFVYSLLPNDTDLTPALERDYTAYNFAFIGRPGLYHSPLATPETLDEGSVQDMGDQLLALTCALLDARPLPPKAENITFFDAFGLFLIHYPTWAGWVLLVLAAGLHLAANERASVRAAGRRMAGTLAVALGGGGMIYLLNLVSGADGPVNYYDRLAAIPAIEVMSLLALLAVLALSVRLWNVRVASLAGLVCALALQILAPTVAYFAVWPMLLGGAALAATKYLPGAAGRGAAAVCSALVIGFLLQNGHWLMQGVGPDMPWTAALLAAMSLPALAAVLPPEMPSRPLRLFAGLCLILALGMAVWIRLDPIAETAAVYSRFG</sequence>
<organism evidence="3 4">
    <name type="scientific">Pacificimonas flava</name>
    <dbReference type="NCBI Taxonomy" id="1234595"/>
    <lineage>
        <taxon>Bacteria</taxon>
        <taxon>Pseudomonadati</taxon>
        <taxon>Pseudomonadota</taxon>
        <taxon>Alphaproteobacteria</taxon>
        <taxon>Sphingomonadales</taxon>
        <taxon>Sphingosinicellaceae</taxon>
        <taxon>Pacificimonas</taxon>
    </lineage>
</organism>
<evidence type="ECO:0000256" key="1">
    <source>
        <dbReference type="SAM" id="Phobius"/>
    </source>
</evidence>
<comment type="caution">
    <text evidence="3">The sequence shown here is derived from an EMBL/GenBank/DDBJ whole genome shotgun (WGS) entry which is preliminary data.</text>
</comment>
<dbReference type="Pfam" id="PF04389">
    <property type="entry name" value="Peptidase_M28"/>
    <property type="match status" value="1"/>
</dbReference>
<keyword evidence="1" id="KW-0812">Transmembrane</keyword>
<keyword evidence="1" id="KW-1133">Transmembrane helix</keyword>
<dbReference type="PANTHER" id="PTHR12147">
    <property type="entry name" value="METALLOPEPTIDASE M28 FAMILY MEMBER"/>
    <property type="match status" value="1"/>
</dbReference>
<protein>
    <recommendedName>
        <fullName evidence="2">Peptidase M28 domain-containing protein</fullName>
    </recommendedName>
</protein>
<feature type="transmembrane region" description="Helical" evidence="1">
    <location>
        <begin position="469"/>
        <end position="487"/>
    </location>
</feature>
<feature type="transmembrane region" description="Helical" evidence="1">
    <location>
        <begin position="360"/>
        <end position="381"/>
    </location>
</feature>
<dbReference type="RefSeq" id="WP_088712583.1">
    <property type="nucleotide sequence ID" value="NZ_NFZT01000001.1"/>
</dbReference>
<dbReference type="EMBL" id="NFZT01000001">
    <property type="protein sequence ID" value="OWV33860.1"/>
    <property type="molecule type" value="Genomic_DNA"/>
</dbReference>
<dbReference type="GO" id="GO:0006508">
    <property type="term" value="P:proteolysis"/>
    <property type="evidence" value="ECO:0007669"/>
    <property type="project" value="InterPro"/>
</dbReference>
<name>A0A219B676_9SPHN</name>
<feature type="domain" description="Peptidase M28" evidence="2">
    <location>
        <begin position="109"/>
        <end position="298"/>
    </location>
</feature>
<dbReference type="InterPro" id="IPR045175">
    <property type="entry name" value="M28_fam"/>
</dbReference>
<dbReference type="Gene3D" id="3.40.630.10">
    <property type="entry name" value="Zn peptidases"/>
    <property type="match status" value="1"/>
</dbReference>